<feature type="domain" description="Tubulin-folding cofactor D ARM repeats" evidence="2">
    <location>
        <begin position="292"/>
        <end position="466"/>
    </location>
</feature>
<accession>A0A2H9TKA3</accession>
<dbReference type="Proteomes" id="UP000240830">
    <property type="component" value="Unassembled WGS sequence"/>
</dbReference>
<dbReference type="OrthoDB" id="1735853at2759"/>
<dbReference type="EMBL" id="MTSL01000137">
    <property type="protein sequence ID" value="PJF18158.1"/>
    <property type="molecule type" value="Genomic_DNA"/>
</dbReference>
<keyword evidence="1" id="KW-0472">Membrane</keyword>
<keyword evidence="4" id="KW-1185">Reference proteome</keyword>
<proteinExistence type="predicted"/>
<dbReference type="PANTHER" id="PTHR12658">
    <property type="entry name" value="BETA-TUBULIN COFACTOR D"/>
    <property type="match status" value="1"/>
</dbReference>
<reference evidence="3 4" key="1">
    <citation type="submission" date="2016-10" db="EMBL/GenBank/DDBJ databases">
        <title>The genome of Paramicrosporidium saccamoebae is the missing link in understanding Cryptomycota and Microsporidia evolution.</title>
        <authorList>
            <person name="Quandt C.A."/>
            <person name="Beaudet D."/>
            <person name="Corsaro D."/>
            <person name="Michel R."/>
            <person name="Corradi N."/>
            <person name="James T."/>
        </authorList>
    </citation>
    <scope>NUCLEOTIDE SEQUENCE [LARGE SCALE GENOMIC DNA]</scope>
    <source>
        <strain evidence="3 4">KSL3</strain>
    </source>
</reference>
<keyword evidence="1" id="KW-0812">Transmembrane</keyword>
<dbReference type="GO" id="GO:0007023">
    <property type="term" value="P:post-chaperonin tubulin folding pathway"/>
    <property type="evidence" value="ECO:0007669"/>
    <property type="project" value="InterPro"/>
</dbReference>
<evidence type="ECO:0000313" key="4">
    <source>
        <dbReference type="Proteomes" id="UP000240830"/>
    </source>
</evidence>
<dbReference type="GO" id="GO:0005096">
    <property type="term" value="F:GTPase activator activity"/>
    <property type="evidence" value="ECO:0007669"/>
    <property type="project" value="InterPro"/>
</dbReference>
<dbReference type="InterPro" id="IPR033162">
    <property type="entry name" value="TBCD"/>
</dbReference>
<dbReference type="InterPro" id="IPR011989">
    <property type="entry name" value="ARM-like"/>
</dbReference>
<evidence type="ECO:0000313" key="3">
    <source>
        <dbReference type="EMBL" id="PJF18158.1"/>
    </source>
</evidence>
<comment type="caution">
    <text evidence="3">The sequence shown here is derived from an EMBL/GenBank/DDBJ whole genome shotgun (WGS) entry which is preliminary data.</text>
</comment>
<name>A0A2H9TKA3_9FUNG</name>
<sequence length="1006" mass="111999">MLTDETLSNNEEWPEEQATLLDTLDMPRCVHHEEISCLTDTFGDEEGKHATRIVKLLDLYLEQPFLLDSYLGDWVVKLVGYLQTLISNPQSQLVTNICKVLYTLCKIRGAKAITVYFEHSVDDVVPLLRFAHDCIRTDLGADGWMVNYIAILMASIAILIPFDLERFHRRLTDCPDLFKLLNAQVKAKLKCSGRERQAAVVYMSALFKRKDFAPDFAQFISEAKESISLDANSSIGMLECVAKVLVSMQPSDIKKIEQEMHELMSVLDEKCNSCLLRKCRIKLYKRLAGIFDINQCLDQLLSAIGDSDTIVRLAAAKGISEICKLTTESSKSSLIGTVLNSLVCSMESAFPDPNHCHGAAFLLAEALIKKLVPVESLQSLISLICKLLRFEVPRGRFALGSAVRDSACYMVWAMARSYSRGQLRIEELSGQLVCTALFDREVSCRRAAAASFQELTGRWDGVPSGINLFTIVNFFNISQRRVAFESLALQVATTAPEYKQYIVDHLVCCSINSWDKEIRQLGAALLCQVTNDNGSVIEELVARACNLDDLGAQHGAILSLSHIAKRSAVPLEKMVPISIALTGSIPPKMLGWELIAAATCLLISSLAANPLCVNRPIEQWLASCSLALQSRDDTLHSLVATITLPAIVASMPEDSEIISTYFRGTVLPAADKDRNINAQRGFMLAIGAMPKWLFISRFGPLSKLLVKVISSTSLIEKRVNAICSLGSLYRSHMGHMSHRGHRGHRGLYAETSTEKIFNGETPAERTLTEGIPDGEIHRSSVIAVMSALEDYTIDSRGDIGSIVRLAAMRELPSIFCHLFAEFAPQFTGKLLFHMVDKLDKLRLEAVKTLETNSNLSLPWDRLKESNYNPREFFELLRDYDCILCADAEPALDLLVYWLHHAIQSKQFPPIAEECFGIPRLRRAVLHVLDRLLDRGVSVSISLGMVEAICVLANDCRTQMHDLLTASGLLCKLAPQYETARLWINETAMSHEYAAVRDVCQSITKRQ</sequence>
<dbReference type="SUPFAM" id="SSF48371">
    <property type="entry name" value="ARM repeat"/>
    <property type="match status" value="1"/>
</dbReference>
<organism evidence="3 4">
    <name type="scientific">Paramicrosporidium saccamoebae</name>
    <dbReference type="NCBI Taxonomy" id="1246581"/>
    <lineage>
        <taxon>Eukaryota</taxon>
        <taxon>Fungi</taxon>
        <taxon>Fungi incertae sedis</taxon>
        <taxon>Cryptomycota</taxon>
        <taxon>Cryptomycota incertae sedis</taxon>
        <taxon>Paramicrosporidium</taxon>
    </lineage>
</organism>
<protein>
    <submittedName>
        <fullName evidence="3">Tubulin-specific chaperone D</fullName>
    </submittedName>
</protein>
<evidence type="ECO:0000256" key="1">
    <source>
        <dbReference type="SAM" id="Phobius"/>
    </source>
</evidence>
<dbReference type="PANTHER" id="PTHR12658:SF0">
    <property type="entry name" value="TUBULIN-SPECIFIC CHAPERONE D"/>
    <property type="match status" value="1"/>
</dbReference>
<dbReference type="AlphaFoldDB" id="A0A2H9TKA3"/>
<dbReference type="InterPro" id="IPR016024">
    <property type="entry name" value="ARM-type_fold"/>
</dbReference>
<dbReference type="STRING" id="1246581.A0A2H9TKA3"/>
<gene>
    <name evidence="3" type="ORF">PSACC_01991</name>
</gene>
<feature type="transmembrane region" description="Helical" evidence="1">
    <location>
        <begin position="144"/>
        <end position="162"/>
    </location>
</feature>
<dbReference type="GO" id="GO:0007021">
    <property type="term" value="P:tubulin complex assembly"/>
    <property type="evidence" value="ECO:0007669"/>
    <property type="project" value="InterPro"/>
</dbReference>
<dbReference type="GO" id="GO:0048487">
    <property type="term" value="F:beta-tubulin binding"/>
    <property type="evidence" value="ECO:0007669"/>
    <property type="project" value="InterPro"/>
</dbReference>
<dbReference type="GO" id="GO:0000226">
    <property type="term" value="P:microtubule cytoskeleton organization"/>
    <property type="evidence" value="ECO:0007669"/>
    <property type="project" value="TreeGrafter"/>
</dbReference>
<dbReference type="InterPro" id="IPR058033">
    <property type="entry name" value="ARM_TBCD_2nd"/>
</dbReference>
<keyword evidence="1" id="KW-1133">Transmembrane helix</keyword>
<dbReference type="Gene3D" id="1.25.10.10">
    <property type="entry name" value="Leucine-rich Repeat Variant"/>
    <property type="match status" value="1"/>
</dbReference>
<dbReference type="Pfam" id="PF23579">
    <property type="entry name" value="ARM_TBCD"/>
    <property type="match status" value="1"/>
</dbReference>
<evidence type="ECO:0000259" key="2">
    <source>
        <dbReference type="Pfam" id="PF25767"/>
    </source>
</evidence>
<dbReference type="Pfam" id="PF25767">
    <property type="entry name" value="ARM_TBCD_2nd"/>
    <property type="match status" value="1"/>
</dbReference>